<dbReference type="EMBL" id="PDOE01000035">
    <property type="protein sequence ID" value="RKL64820.1"/>
    <property type="molecule type" value="Genomic_DNA"/>
</dbReference>
<keyword evidence="2" id="KW-1185">Reference proteome</keyword>
<evidence type="ECO:0000313" key="1">
    <source>
        <dbReference type="EMBL" id="RKL64820.1"/>
    </source>
</evidence>
<proteinExistence type="predicted"/>
<dbReference type="RefSeq" id="WP_110938781.1">
    <property type="nucleotide sequence ID" value="NZ_PDOE01000035.1"/>
</dbReference>
<gene>
    <name evidence="1" type="ORF">CR203_24210</name>
</gene>
<organism evidence="1 2">
    <name type="scientific">Salipaludibacillus neizhouensis</name>
    <dbReference type="NCBI Taxonomy" id="885475"/>
    <lineage>
        <taxon>Bacteria</taxon>
        <taxon>Bacillati</taxon>
        <taxon>Bacillota</taxon>
        <taxon>Bacilli</taxon>
        <taxon>Bacillales</taxon>
        <taxon>Bacillaceae</taxon>
    </lineage>
</organism>
<protein>
    <submittedName>
        <fullName evidence="1">Uncharacterized protein</fullName>
    </submittedName>
</protein>
<dbReference type="Proteomes" id="UP000281498">
    <property type="component" value="Unassembled WGS sequence"/>
</dbReference>
<dbReference type="OrthoDB" id="2679448at2"/>
<sequence>MKFIVIGFLLLFLSIIVAVNWTDKKEVSENFAKQLFEYPLPPQTEIIEKEQVNGKGVVSGNGGYWGVIASIHLQTTLSKEDILSYYQGAGLFTYPDSTKKGVELEIYFEDDVQKIKISEGYYFRSSDGGTRFLKNYSENNQQNLINNRDEIKYVVQITNDFDYFPKLD</sequence>
<dbReference type="AlphaFoldDB" id="A0A3A9K1Q1"/>
<name>A0A3A9K1Q1_9BACI</name>
<accession>A0A3A9K1Q1</accession>
<evidence type="ECO:0000313" key="2">
    <source>
        <dbReference type="Proteomes" id="UP000281498"/>
    </source>
</evidence>
<comment type="caution">
    <text evidence="1">The sequence shown here is derived from an EMBL/GenBank/DDBJ whole genome shotgun (WGS) entry which is preliminary data.</text>
</comment>
<reference evidence="1 2" key="1">
    <citation type="submission" date="2017-10" db="EMBL/GenBank/DDBJ databases">
        <title>Bacillus sp. nov., a halophilic bacterium isolated from a Keqin Lake.</title>
        <authorList>
            <person name="Wang H."/>
        </authorList>
    </citation>
    <scope>NUCLEOTIDE SEQUENCE [LARGE SCALE GENOMIC DNA]</scope>
    <source>
        <strain evidence="1 2">KCTC 13187</strain>
    </source>
</reference>